<accession>A0A143QHZ3</accession>
<dbReference type="Gene3D" id="3.30.1330.230">
    <property type="match status" value="1"/>
</dbReference>
<dbReference type="PANTHER" id="PTHR37809:SF1">
    <property type="entry name" value="RIBOSOMAL PROTEIN S12 METHYLTHIOTRANSFERASE ACCESSORY FACTOR YCAO"/>
    <property type="match status" value="1"/>
</dbReference>
<protein>
    <recommendedName>
        <fullName evidence="1">YcaO domain-containing protein</fullName>
    </recommendedName>
</protein>
<feature type="domain" description="YcaO" evidence="1">
    <location>
        <begin position="54"/>
        <end position="455"/>
    </location>
</feature>
<dbReference type="Pfam" id="PF02624">
    <property type="entry name" value="YcaO"/>
    <property type="match status" value="1"/>
</dbReference>
<dbReference type="OrthoDB" id="2379922at2"/>
<dbReference type="InterPro" id="IPR003776">
    <property type="entry name" value="YcaO-like_dom"/>
</dbReference>
<reference evidence="3" key="2">
    <citation type="submission" date="2016-04" db="EMBL/GenBank/DDBJ databases">
        <title>Complete Genome and Plasmid Sequences for Rhodococcus fascians D188 and Draft Sequences for Rhodococcus spp. Isolates PBTS 1 and PBTS 2.</title>
        <authorList>
            <person name="Stamer R."/>
            <person name="Vereecke D."/>
            <person name="Zhang Y."/>
            <person name="Schilkey F."/>
            <person name="Devitt N."/>
            <person name="Randall J."/>
        </authorList>
    </citation>
    <scope>NUCLEOTIDE SEQUENCE [LARGE SCALE GENOMIC DNA]</scope>
    <source>
        <strain evidence="3">PBTS2</strain>
    </source>
</reference>
<evidence type="ECO:0000313" key="3">
    <source>
        <dbReference type="Proteomes" id="UP000076038"/>
    </source>
</evidence>
<dbReference type="PROSITE" id="PS51664">
    <property type="entry name" value="YCAO"/>
    <property type="match status" value="1"/>
</dbReference>
<dbReference type="AlphaFoldDB" id="A0A143QHZ3"/>
<dbReference type="NCBIfam" id="TIGR03604">
    <property type="entry name" value="TOMM_cyclo_SagD"/>
    <property type="match status" value="1"/>
</dbReference>
<dbReference type="Proteomes" id="UP000076038">
    <property type="component" value="Chromosome"/>
</dbReference>
<dbReference type="InterPro" id="IPR027624">
    <property type="entry name" value="TOMM_cyclo_SagD"/>
</dbReference>
<evidence type="ECO:0000259" key="1">
    <source>
        <dbReference type="PROSITE" id="PS51664"/>
    </source>
</evidence>
<proteinExistence type="predicted"/>
<dbReference type="KEGG" id="rhs:A3Q41_01074"/>
<dbReference type="Gene3D" id="3.30.160.660">
    <property type="match status" value="1"/>
</dbReference>
<dbReference type="EMBL" id="CP015220">
    <property type="protein sequence ID" value="AMY22388.1"/>
    <property type="molecule type" value="Genomic_DNA"/>
</dbReference>
<sequence length="455" mass="48975">MSVHGSSLHGSRLGVLTGVGPLERDVELPSAWVGYRAHVACMDRVVDWVADPIGFGASFGDHGAARGAAIGEAVERYCGNAVPPHLDRASYRELRARGIDALDPGTFALYSPEQYASRGFPFVPFTADTPVEWVEGVDMHDGRAVRAPAGSVYLNYIRGSRTSEPPLHSLMYSGIATGTSRQRAEQSAIEEMLERDATTIWWASGADAHRLDDGGRVIGQMGCPAEGFDLDVTLINIPSQFGVPVVGALVRDRARELVAFGSACRATPHAAATKALVEALGSMQLSRQLADPDSETWQSVRTGAMPDHVFLPYRADRNYLDAAGKNFRNLVDLPAVAQLYQDRRMQAGTALLRLEPRDRVAMDEIPAVTGSVRETYLAALARHGIDAVVVDLTTDDIAQSGLTVVRVLTPQLVGNGPPAFPLHGSPRLLEVPTALGWNVHPRNSSELVRVPLPLA</sequence>
<name>A0A143QHZ3_RHOFA</name>
<keyword evidence="3" id="KW-1185">Reference proteome</keyword>
<dbReference type="PATRIC" id="fig|1653479.3.peg.1092"/>
<evidence type="ECO:0000313" key="2">
    <source>
        <dbReference type="EMBL" id="AMY22388.1"/>
    </source>
</evidence>
<organism evidence="2 3">
    <name type="scientific">Rhodococcoides fascians</name>
    <name type="common">Rhodococcus fascians</name>
    <dbReference type="NCBI Taxonomy" id="1828"/>
    <lineage>
        <taxon>Bacteria</taxon>
        <taxon>Bacillati</taxon>
        <taxon>Actinomycetota</taxon>
        <taxon>Actinomycetes</taxon>
        <taxon>Mycobacteriales</taxon>
        <taxon>Nocardiaceae</taxon>
        <taxon>Rhodococcoides</taxon>
    </lineage>
</organism>
<reference evidence="2 3" key="1">
    <citation type="journal article" date="2016" name="Genome Announc.">
        <title>Complete Genome and Plasmid Sequences for Rhodococcus fascians D188 and Draft Sequences for Rhodococcus Isolates PBTS 1 and PBTS 2.</title>
        <authorList>
            <person name="Stamler R.A."/>
            <person name="Vereecke D."/>
            <person name="Zhang Y."/>
            <person name="Schilkey F."/>
            <person name="Devitt N."/>
            <person name="Randall J.J."/>
        </authorList>
    </citation>
    <scope>NUCLEOTIDE SEQUENCE [LARGE SCALE GENOMIC DNA]</scope>
    <source>
        <strain evidence="2 3">PBTS2</strain>
    </source>
</reference>
<dbReference type="PANTHER" id="PTHR37809">
    <property type="entry name" value="RIBOSOMAL PROTEIN S12 METHYLTHIOTRANSFERASE ACCESSORY FACTOR YCAO"/>
    <property type="match status" value="1"/>
</dbReference>
<gene>
    <name evidence="2" type="ORF">A3Q41_01074</name>
</gene>
<dbReference type="Gene3D" id="3.30.40.250">
    <property type="match status" value="1"/>
</dbReference>
<dbReference type="RefSeq" id="WP_048316860.1">
    <property type="nucleotide sequence ID" value="NZ_CP015220.1"/>
</dbReference>